<dbReference type="AlphaFoldDB" id="A0A9N9NI44"/>
<evidence type="ECO:0000259" key="2">
    <source>
        <dbReference type="PROSITE" id="PS50157"/>
    </source>
</evidence>
<dbReference type="InterPro" id="IPR013087">
    <property type="entry name" value="Znf_C2H2_type"/>
</dbReference>
<organism evidence="3 4">
    <name type="scientific">Dentiscutata erythropus</name>
    <dbReference type="NCBI Taxonomy" id="1348616"/>
    <lineage>
        <taxon>Eukaryota</taxon>
        <taxon>Fungi</taxon>
        <taxon>Fungi incertae sedis</taxon>
        <taxon>Mucoromycota</taxon>
        <taxon>Glomeromycotina</taxon>
        <taxon>Glomeromycetes</taxon>
        <taxon>Diversisporales</taxon>
        <taxon>Gigasporaceae</taxon>
        <taxon>Dentiscutata</taxon>
    </lineage>
</organism>
<evidence type="ECO:0000313" key="4">
    <source>
        <dbReference type="Proteomes" id="UP000789405"/>
    </source>
</evidence>
<keyword evidence="1" id="KW-0863">Zinc-finger</keyword>
<keyword evidence="1" id="KW-0862">Zinc</keyword>
<protein>
    <submittedName>
        <fullName evidence="3">24591_t:CDS:1</fullName>
    </submittedName>
</protein>
<evidence type="ECO:0000313" key="3">
    <source>
        <dbReference type="EMBL" id="CAG8734991.1"/>
    </source>
</evidence>
<dbReference type="Proteomes" id="UP000789405">
    <property type="component" value="Unassembled WGS sequence"/>
</dbReference>
<dbReference type="PANTHER" id="PTHR46954:SF1">
    <property type="entry name" value="C2H2-TYPE DOMAIN-CONTAINING PROTEIN"/>
    <property type="match status" value="1"/>
</dbReference>
<comment type="caution">
    <text evidence="3">The sequence shown here is derived from an EMBL/GenBank/DDBJ whole genome shotgun (WGS) entry which is preliminary data.</text>
</comment>
<keyword evidence="4" id="KW-1185">Reference proteome</keyword>
<accession>A0A9N9NI44</accession>
<dbReference type="GO" id="GO:0008270">
    <property type="term" value="F:zinc ion binding"/>
    <property type="evidence" value="ECO:0007669"/>
    <property type="project" value="UniProtKB-KW"/>
</dbReference>
<evidence type="ECO:0000256" key="1">
    <source>
        <dbReference type="PROSITE-ProRule" id="PRU00042"/>
    </source>
</evidence>
<proteinExistence type="predicted"/>
<dbReference type="PANTHER" id="PTHR46954">
    <property type="entry name" value="C2H2-TYPE DOMAIN-CONTAINING PROTEIN"/>
    <property type="match status" value="1"/>
</dbReference>
<dbReference type="OrthoDB" id="6371737at2759"/>
<dbReference type="PROSITE" id="PS00028">
    <property type="entry name" value="ZINC_FINGER_C2H2_1"/>
    <property type="match status" value="1"/>
</dbReference>
<feature type="domain" description="C2H2-type" evidence="2">
    <location>
        <begin position="364"/>
        <end position="393"/>
    </location>
</feature>
<sequence>MVSVLGPRNVLVVSQDDKARIPLGLAAANKQAPILMRLEYQVKLLDHDWIVAERHKLISSVYAILNVEGGKYRNSKAVTYSGPTFIRVCSGKHDSSTAYSHGKDFDELMVKKKLHDYTKMDGQPKPVMVMLSDGSPDENSRYKKTIQIMIKHFDKYDLDTIIVACFAPHQSASNPVERRIAPLSHDLASIILPLNTFGSHLDSQLRTVDEELEKCNFKAAGDVLTSVWEDTIIDGYPVLAKYINPSEETYFLREKSATWMENHVMTCHYMTQVTKCNDPSCCKPFRSGIQQILPKRFFPPPLFTQQKPHGICAASMSISDNTTHFSSFLLSVLMEGKLIPPDTNLHYLPFNWYCPTVNKSINEYLCFYCKRYFALKEALKYHTRGCSHKQSNLLVEPDMDT</sequence>
<keyword evidence="1" id="KW-0479">Metal-binding</keyword>
<gene>
    <name evidence="3" type="ORF">DERYTH_LOCUS15467</name>
</gene>
<name>A0A9N9NI44_9GLOM</name>
<dbReference type="EMBL" id="CAJVPY010012561">
    <property type="protein sequence ID" value="CAG8734991.1"/>
    <property type="molecule type" value="Genomic_DNA"/>
</dbReference>
<dbReference type="PROSITE" id="PS50157">
    <property type="entry name" value="ZINC_FINGER_C2H2_2"/>
    <property type="match status" value="1"/>
</dbReference>
<reference evidence="3" key="1">
    <citation type="submission" date="2021-06" db="EMBL/GenBank/DDBJ databases">
        <authorList>
            <person name="Kallberg Y."/>
            <person name="Tangrot J."/>
            <person name="Rosling A."/>
        </authorList>
    </citation>
    <scope>NUCLEOTIDE SEQUENCE</scope>
    <source>
        <strain evidence="3">MA453B</strain>
    </source>
</reference>